<feature type="region of interest" description="Disordered" evidence="1">
    <location>
        <begin position="39"/>
        <end position="59"/>
    </location>
</feature>
<accession>A0A420UX19</accession>
<evidence type="ECO:0000313" key="2">
    <source>
        <dbReference type="EMBL" id="RKM92076.1"/>
    </source>
</evidence>
<evidence type="ECO:0000256" key="1">
    <source>
        <dbReference type="SAM" id="MobiDB-lite"/>
    </source>
</evidence>
<sequence>MWRDLAIASETSDASSPLLDDHATGDALALMEHGLRKAKEEQVISKGKPRVDPSVVSSSSREVTVQDCVDGTGWLQYKPDGKLKNDVPGSHSRADATVRLDGGTWKVSKLFFHEAGSC</sequence>
<dbReference type="OrthoDB" id="3621142at2"/>
<proteinExistence type="predicted"/>
<dbReference type="Proteomes" id="UP000028058">
    <property type="component" value="Unassembled WGS sequence"/>
</dbReference>
<keyword evidence="3" id="KW-1185">Reference proteome</keyword>
<evidence type="ECO:0000313" key="3">
    <source>
        <dbReference type="Proteomes" id="UP000028058"/>
    </source>
</evidence>
<dbReference type="EMBL" id="JNAD02000015">
    <property type="protein sequence ID" value="RKM92076.1"/>
    <property type="molecule type" value="Genomic_DNA"/>
</dbReference>
<protein>
    <submittedName>
        <fullName evidence="2">Uncharacterized protein</fullName>
    </submittedName>
</protein>
<dbReference type="AlphaFoldDB" id="A0A420UX19"/>
<name>A0A420UX19_9ACTN</name>
<organism evidence="2 3">
    <name type="scientific">Streptomyces xinghaiensis</name>
    <dbReference type="NCBI Taxonomy" id="1038928"/>
    <lineage>
        <taxon>Bacteria</taxon>
        <taxon>Bacillati</taxon>
        <taxon>Actinomycetota</taxon>
        <taxon>Actinomycetes</taxon>
        <taxon>Kitasatosporales</taxon>
        <taxon>Streptomycetaceae</taxon>
        <taxon>Streptomyces</taxon>
    </lineage>
</organism>
<gene>
    <name evidence="2" type="ORF">SFRA_026055</name>
</gene>
<feature type="region of interest" description="Disordered" evidence="1">
    <location>
        <begin position="1"/>
        <end position="20"/>
    </location>
</feature>
<reference evidence="2 3" key="1">
    <citation type="journal article" date="2014" name="Genome Announc.">
        <title>Draft Genome Sequence of Streptomyces fradiae ATCC 19609, a Strain Highly Sensitive to Antibiotics.</title>
        <authorList>
            <person name="Bekker O.B."/>
            <person name="Klimina K.M."/>
            <person name="Vatlin A.A."/>
            <person name="Zakharevich N.V."/>
            <person name="Kasianov A.S."/>
            <person name="Danilenko V.N."/>
        </authorList>
    </citation>
    <scope>NUCLEOTIDE SEQUENCE [LARGE SCALE GENOMIC DNA]</scope>
    <source>
        <strain evidence="2 3">ATCC 19609</strain>
    </source>
</reference>
<comment type="caution">
    <text evidence="2">The sequence shown here is derived from an EMBL/GenBank/DDBJ whole genome shotgun (WGS) entry which is preliminary data.</text>
</comment>